<proteinExistence type="predicted"/>
<name>A0A8S5N174_9CAUD</name>
<reference evidence="1" key="1">
    <citation type="journal article" date="2021" name="Proc. Natl. Acad. Sci. U.S.A.">
        <title>A Catalog of Tens of Thousands of Viruses from Human Metagenomes Reveals Hidden Associations with Chronic Diseases.</title>
        <authorList>
            <person name="Tisza M.J."/>
            <person name="Buck C.B."/>
        </authorList>
    </citation>
    <scope>NUCLEOTIDE SEQUENCE</scope>
    <source>
        <strain evidence="1">CtLfk13</strain>
    </source>
</reference>
<dbReference type="EMBL" id="BK015040">
    <property type="protein sequence ID" value="DAD88358.1"/>
    <property type="molecule type" value="Genomic_DNA"/>
</dbReference>
<organism evidence="1">
    <name type="scientific">Siphoviridae sp. ctLfk13</name>
    <dbReference type="NCBI Taxonomy" id="2826251"/>
    <lineage>
        <taxon>Viruses</taxon>
        <taxon>Duplodnaviria</taxon>
        <taxon>Heunggongvirae</taxon>
        <taxon>Uroviricota</taxon>
        <taxon>Caudoviricetes</taxon>
    </lineage>
</organism>
<protein>
    <submittedName>
        <fullName evidence="1">Uncharacterized protein</fullName>
    </submittedName>
</protein>
<evidence type="ECO:0000313" key="1">
    <source>
        <dbReference type="EMBL" id="DAD88358.1"/>
    </source>
</evidence>
<sequence length="130" mass="15203">MKLRLTDFNSNTYEDTDGSCELCMYTGMMDHPTYEFTDSYGGVHTVDGWYLDWGHMNVYDVNVPIFTHWLHTVEFKEPIGLSEELGYPLDRCFWEMFLTRVLQFAQYCSNEEGLNESLDWALKGANNADR</sequence>
<accession>A0A8S5N174</accession>